<dbReference type="OrthoDB" id="9766019at2"/>
<keyword evidence="4" id="KW-0346">Stress response</keyword>
<dbReference type="RefSeq" id="WP_125911576.1">
    <property type="nucleotide sequence ID" value="NZ_MIGB01000002.1"/>
</dbReference>
<comment type="caution">
    <text evidence="8">The sequence shown here is derived from an EMBL/GenBank/DDBJ whole genome shotgun (WGS) entry which is preliminary data.</text>
</comment>
<dbReference type="GO" id="GO:0140662">
    <property type="term" value="F:ATP-dependent protein folding chaperone"/>
    <property type="evidence" value="ECO:0007669"/>
    <property type="project" value="InterPro"/>
</dbReference>
<evidence type="ECO:0000256" key="2">
    <source>
        <dbReference type="ARBA" id="ARBA00022741"/>
    </source>
</evidence>
<reference evidence="8 9" key="1">
    <citation type="submission" date="2016-09" db="EMBL/GenBank/DDBJ databases">
        <title>Pseudonocardia autotrophica DSM535, a candidate organism with high potential of specific P450 cytochromes.</title>
        <authorList>
            <person name="Grumaz C."/>
            <person name="Vainshtein Y."/>
            <person name="Kirstahler P."/>
            <person name="Sohn K."/>
        </authorList>
    </citation>
    <scope>NUCLEOTIDE SEQUENCE [LARGE SCALE GENOMIC DNA]</scope>
    <source>
        <strain evidence="8 9">DSM 535</strain>
    </source>
</reference>
<accession>A0A1Y2N8Y8</accession>
<evidence type="ECO:0000313" key="8">
    <source>
        <dbReference type="EMBL" id="OSY43619.1"/>
    </source>
</evidence>
<keyword evidence="7" id="KW-0812">Transmembrane</keyword>
<dbReference type="AlphaFoldDB" id="A0A1Y2N8Y8"/>
<dbReference type="EMBL" id="MIGB01000002">
    <property type="protein sequence ID" value="OSY43619.1"/>
    <property type="molecule type" value="Genomic_DNA"/>
</dbReference>
<evidence type="ECO:0000313" key="9">
    <source>
        <dbReference type="Proteomes" id="UP000194360"/>
    </source>
</evidence>
<feature type="compositionally biased region" description="Low complexity" evidence="6">
    <location>
        <begin position="592"/>
        <end position="607"/>
    </location>
</feature>
<dbReference type="Gene3D" id="3.90.640.10">
    <property type="entry name" value="Actin, Chain A, domain 4"/>
    <property type="match status" value="1"/>
</dbReference>
<gene>
    <name evidence="8" type="primary">dnaK_1</name>
    <name evidence="8" type="ORF">BG845_00565</name>
</gene>
<feature type="region of interest" description="Disordered" evidence="6">
    <location>
        <begin position="519"/>
        <end position="613"/>
    </location>
</feature>
<dbReference type="PANTHER" id="PTHR45639:SF34">
    <property type="entry name" value="CHAPERONE PROTEIN DNAK"/>
    <property type="match status" value="1"/>
</dbReference>
<keyword evidence="3" id="KW-0067">ATP-binding</keyword>
<dbReference type="SUPFAM" id="SSF53067">
    <property type="entry name" value="Actin-like ATPase domain"/>
    <property type="match status" value="2"/>
</dbReference>
<dbReference type="Proteomes" id="UP000194360">
    <property type="component" value="Unassembled WGS sequence"/>
</dbReference>
<dbReference type="Pfam" id="PF00012">
    <property type="entry name" value="HSP70"/>
    <property type="match status" value="2"/>
</dbReference>
<feature type="transmembrane region" description="Helical" evidence="7">
    <location>
        <begin position="490"/>
        <end position="511"/>
    </location>
</feature>
<dbReference type="InterPro" id="IPR013126">
    <property type="entry name" value="Hsp_70_fam"/>
</dbReference>
<feature type="region of interest" description="Disordered" evidence="6">
    <location>
        <begin position="397"/>
        <end position="485"/>
    </location>
</feature>
<evidence type="ECO:0000256" key="1">
    <source>
        <dbReference type="ARBA" id="ARBA00007381"/>
    </source>
</evidence>
<comment type="similarity">
    <text evidence="1">Belongs to the heat shock protein 70 family.</text>
</comment>
<keyword evidence="7" id="KW-0472">Membrane</keyword>
<dbReference type="GO" id="GO:0030968">
    <property type="term" value="P:endoplasmic reticulum unfolded protein response"/>
    <property type="evidence" value="ECO:0007669"/>
    <property type="project" value="TreeGrafter"/>
</dbReference>
<name>A0A1Y2N8Y8_PSEAH</name>
<organism evidence="8 9">
    <name type="scientific">Pseudonocardia autotrophica</name>
    <name type="common">Amycolata autotrophica</name>
    <name type="synonym">Nocardia autotrophica</name>
    <dbReference type="NCBI Taxonomy" id="2074"/>
    <lineage>
        <taxon>Bacteria</taxon>
        <taxon>Bacillati</taxon>
        <taxon>Actinomycetota</taxon>
        <taxon>Actinomycetes</taxon>
        <taxon>Pseudonocardiales</taxon>
        <taxon>Pseudonocardiaceae</taxon>
        <taxon>Pseudonocardia</taxon>
    </lineage>
</organism>
<evidence type="ECO:0000256" key="6">
    <source>
        <dbReference type="SAM" id="MobiDB-lite"/>
    </source>
</evidence>
<keyword evidence="5" id="KW-0143">Chaperone</keyword>
<dbReference type="GO" id="GO:0005524">
    <property type="term" value="F:ATP binding"/>
    <property type="evidence" value="ECO:0007669"/>
    <property type="project" value="UniProtKB-KW"/>
</dbReference>
<evidence type="ECO:0000256" key="4">
    <source>
        <dbReference type="ARBA" id="ARBA00023016"/>
    </source>
</evidence>
<evidence type="ECO:0000256" key="7">
    <source>
        <dbReference type="SAM" id="Phobius"/>
    </source>
</evidence>
<proteinExistence type="inferred from homology"/>
<keyword evidence="7" id="KW-1133">Transmembrane helix</keyword>
<keyword evidence="9" id="KW-1185">Reference proteome</keyword>
<dbReference type="Gene3D" id="3.30.420.40">
    <property type="match status" value="2"/>
</dbReference>
<dbReference type="PANTHER" id="PTHR45639">
    <property type="entry name" value="HSC70CB, ISOFORM G-RELATED"/>
    <property type="match status" value="1"/>
</dbReference>
<protein>
    <submittedName>
        <fullName evidence="8">Chaperone protein DnaK</fullName>
    </submittedName>
</protein>
<keyword evidence="2" id="KW-0547">Nucleotide-binding</keyword>
<dbReference type="PRINTS" id="PR00301">
    <property type="entry name" value="HEATSHOCK70"/>
</dbReference>
<feature type="compositionally biased region" description="Pro residues" evidence="6">
    <location>
        <begin position="567"/>
        <end position="586"/>
    </location>
</feature>
<dbReference type="InterPro" id="IPR043129">
    <property type="entry name" value="ATPase_NBD"/>
</dbReference>
<dbReference type="InterPro" id="IPR018181">
    <property type="entry name" value="Heat_shock_70_CS"/>
</dbReference>
<dbReference type="STRING" id="2074.BG845_00565"/>
<evidence type="ECO:0000256" key="5">
    <source>
        <dbReference type="ARBA" id="ARBA00023186"/>
    </source>
</evidence>
<dbReference type="PROSITE" id="PS01036">
    <property type="entry name" value="HSP70_3"/>
    <property type="match status" value="1"/>
</dbReference>
<feature type="compositionally biased region" description="Pro residues" evidence="6">
    <location>
        <begin position="533"/>
        <end position="550"/>
    </location>
</feature>
<evidence type="ECO:0000256" key="3">
    <source>
        <dbReference type="ARBA" id="ARBA00022840"/>
    </source>
</evidence>
<sequence>MLTSKSAGYLLGVDVGTTRTAAAVIRSGSSGPEMVTLGDHSVDIPSVVHCAPDGALLFGDAAERRALTEPDRVAREFKRRIGDPTPIPLGEHAFTAEQLSALLAAHIVDIVSRIEGGPPDRIAVAHPASWGGHKRELFAGALAERGLAVTFLSEPQSAALHYAANERVEGGATVAVYDLGGGTFDAAVVRKETAGTTDTGGTVIGGTLFTLLGRPEGVEQLGGADFDQAVVDHVREAVPQAFEALDEADPDSWSQMARLRRDCREAKEALSADTEVSIPVWLGEVRTTVRLHRSDFEERVRPRLAESVEALQRAIESAGLAASGPSVVLLVGGSSRVPLVAQLVSSELGRPVQVDADPKNAIAKGAVLALGPVDPATATPAASAGAGLTGSGFATAGGAALADDPGPLPWEGEDPATGRLPAGAPPTTQLPPGQTAYLDGANADPPTDRIPVVPPAYGGYPGDEPATASYGYDDGTTVSPPAGSARRSPAVLIGAGGVVAALAVLSAVFFWPQDRTISNATPELPALPTTSEAPPPPSEEPPPPPPPQQNPEPTRERTTVRTTSEDAPPPPPPPPPVTTPDDPPSTEPSEDPQPTETETSTPSTTSDVAPPPP</sequence>